<evidence type="ECO:0000259" key="8">
    <source>
        <dbReference type="SMART" id="SM01033"/>
    </source>
</evidence>
<dbReference type="Gene3D" id="2.130.10.10">
    <property type="entry name" value="YVTN repeat-like/Quinoprotein amine dehydrogenase"/>
    <property type="match status" value="1"/>
</dbReference>
<dbReference type="SMR" id="A0A0Q9WJZ7"/>
<accession>A0A0Q9WJZ7</accession>
<dbReference type="Pfam" id="PF00400">
    <property type="entry name" value="WD40"/>
    <property type="match status" value="1"/>
</dbReference>
<dbReference type="GO" id="GO:0000462">
    <property type="term" value="P:maturation of SSU-rRNA from tricistronic rRNA transcript (SSU-rRNA, 5.8S rRNA, LSU-rRNA)"/>
    <property type="evidence" value="ECO:0007669"/>
    <property type="project" value="TreeGrafter"/>
</dbReference>
<evidence type="ECO:0000256" key="7">
    <source>
        <dbReference type="SAM" id="MobiDB-lite"/>
    </source>
</evidence>
<reference evidence="9 10" key="1">
    <citation type="journal article" date="2007" name="Nature">
        <title>Evolution of genes and genomes on the Drosophila phylogeny.</title>
        <authorList>
            <consortium name="Drosophila 12 Genomes Consortium"/>
            <person name="Clark A.G."/>
            <person name="Eisen M.B."/>
            <person name="Smith D.R."/>
            <person name="Bergman C.M."/>
            <person name="Oliver B."/>
            <person name="Markow T.A."/>
            <person name="Kaufman T.C."/>
            <person name="Kellis M."/>
            <person name="Gelbart W."/>
            <person name="Iyer V.N."/>
            <person name="Pollard D.A."/>
            <person name="Sackton T.B."/>
            <person name="Larracuente A.M."/>
            <person name="Singh N.D."/>
            <person name="Abad J.P."/>
            <person name="Abt D.N."/>
            <person name="Adryan B."/>
            <person name="Aguade M."/>
            <person name="Akashi H."/>
            <person name="Anderson W.W."/>
            <person name="Aquadro C.F."/>
            <person name="Ardell D.H."/>
            <person name="Arguello R."/>
            <person name="Artieri C.G."/>
            <person name="Barbash D.A."/>
            <person name="Barker D."/>
            <person name="Barsanti P."/>
            <person name="Batterham P."/>
            <person name="Batzoglou S."/>
            <person name="Begun D."/>
            <person name="Bhutkar A."/>
            <person name="Blanco E."/>
            <person name="Bosak S.A."/>
            <person name="Bradley R.K."/>
            <person name="Brand A.D."/>
            <person name="Brent M.R."/>
            <person name="Brooks A.N."/>
            <person name="Brown R.H."/>
            <person name="Butlin R.K."/>
            <person name="Caggese C."/>
            <person name="Calvi B.R."/>
            <person name="Bernardo de Carvalho A."/>
            <person name="Caspi A."/>
            <person name="Castrezana S."/>
            <person name="Celniker S.E."/>
            <person name="Chang J.L."/>
            <person name="Chapple C."/>
            <person name="Chatterji S."/>
            <person name="Chinwalla A."/>
            <person name="Civetta A."/>
            <person name="Clifton S.W."/>
            <person name="Comeron J.M."/>
            <person name="Costello J.C."/>
            <person name="Coyne J.A."/>
            <person name="Daub J."/>
            <person name="David R.G."/>
            <person name="Delcher A.L."/>
            <person name="Delehaunty K."/>
            <person name="Do C.B."/>
            <person name="Ebling H."/>
            <person name="Edwards K."/>
            <person name="Eickbush T."/>
            <person name="Evans J.D."/>
            <person name="Filipski A."/>
            <person name="Findeiss S."/>
            <person name="Freyhult E."/>
            <person name="Fulton L."/>
            <person name="Fulton R."/>
            <person name="Garcia A.C."/>
            <person name="Gardiner A."/>
            <person name="Garfield D.A."/>
            <person name="Garvin B.E."/>
            <person name="Gibson G."/>
            <person name="Gilbert D."/>
            <person name="Gnerre S."/>
            <person name="Godfrey J."/>
            <person name="Good R."/>
            <person name="Gotea V."/>
            <person name="Gravely B."/>
            <person name="Greenberg A.J."/>
            <person name="Griffiths-Jones S."/>
            <person name="Gross S."/>
            <person name="Guigo R."/>
            <person name="Gustafson E.A."/>
            <person name="Haerty W."/>
            <person name="Hahn M.W."/>
            <person name="Halligan D.L."/>
            <person name="Halpern A.L."/>
            <person name="Halter G.M."/>
            <person name="Han M.V."/>
            <person name="Heger A."/>
            <person name="Hillier L."/>
            <person name="Hinrichs A.S."/>
            <person name="Holmes I."/>
            <person name="Hoskins R.A."/>
            <person name="Hubisz M.J."/>
            <person name="Hultmark D."/>
            <person name="Huntley M.A."/>
            <person name="Jaffe D.B."/>
            <person name="Jagadeeshan S."/>
            <person name="Jeck W.R."/>
            <person name="Johnson J."/>
            <person name="Jones C.D."/>
            <person name="Jordan W.C."/>
            <person name="Karpen G.H."/>
            <person name="Kataoka E."/>
            <person name="Keightley P.D."/>
            <person name="Kheradpour P."/>
            <person name="Kirkness E.F."/>
            <person name="Koerich L.B."/>
            <person name="Kristiansen K."/>
            <person name="Kudrna D."/>
            <person name="Kulathinal R.J."/>
            <person name="Kumar S."/>
            <person name="Kwok R."/>
            <person name="Lander E."/>
            <person name="Langley C.H."/>
            <person name="Lapoint R."/>
            <person name="Lazzaro B.P."/>
            <person name="Lee S.J."/>
            <person name="Levesque L."/>
            <person name="Li R."/>
            <person name="Lin C.F."/>
            <person name="Lin M.F."/>
            <person name="Lindblad-Toh K."/>
            <person name="Llopart A."/>
            <person name="Long M."/>
            <person name="Low L."/>
            <person name="Lozovsky E."/>
            <person name="Lu J."/>
            <person name="Luo M."/>
            <person name="Machado C.A."/>
            <person name="Makalowski W."/>
            <person name="Marzo M."/>
            <person name="Matsuda M."/>
            <person name="Matzkin L."/>
            <person name="McAllister B."/>
            <person name="McBride C.S."/>
            <person name="McKernan B."/>
            <person name="McKernan K."/>
            <person name="Mendez-Lago M."/>
            <person name="Minx P."/>
            <person name="Mollenhauer M.U."/>
            <person name="Montooth K."/>
            <person name="Mount S.M."/>
            <person name="Mu X."/>
            <person name="Myers E."/>
            <person name="Negre B."/>
            <person name="Newfeld S."/>
            <person name="Nielsen R."/>
            <person name="Noor M.A."/>
            <person name="O'Grady P."/>
            <person name="Pachter L."/>
            <person name="Papaceit M."/>
            <person name="Parisi M.J."/>
            <person name="Parisi M."/>
            <person name="Parts L."/>
            <person name="Pedersen J.S."/>
            <person name="Pesole G."/>
            <person name="Phillippy A.M."/>
            <person name="Ponting C.P."/>
            <person name="Pop M."/>
            <person name="Porcelli D."/>
            <person name="Powell J.R."/>
            <person name="Prohaska S."/>
            <person name="Pruitt K."/>
            <person name="Puig M."/>
            <person name="Quesneville H."/>
            <person name="Ram K.R."/>
            <person name="Rand D."/>
            <person name="Rasmussen M.D."/>
            <person name="Reed L.K."/>
            <person name="Reenan R."/>
            <person name="Reily A."/>
            <person name="Remington K.A."/>
            <person name="Rieger T.T."/>
            <person name="Ritchie M.G."/>
            <person name="Robin C."/>
            <person name="Rogers Y.H."/>
            <person name="Rohde C."/>
            <person name="Rozas J."/>
            <person name="Rubenfield M.J."/>
            <person name="Ruiz A."/>
            <person name="Russo S."/>
            <person name="Salzberg S.L."/>
            <person name="Sanchez-Gracia A."/>
            <person name="Saranga D.J."/>
            <person name="Sato H."/>
            <person name="Schaeffer S.W."/>
            <person name="Schatz M.C."/>
            <person name="Schlenke T."/>
            <person name="Schwartz R."/>
            <person name="Segarra C."/>
            <person name="Singh R.S."/>
            <person name="Sirot L."/>
            <person name="Sirota M."/>
            <person name="Sisneros N.B."/>
            <person name="Smith C.D."/>
            <person name="Smith T.F."/>
            <person name="Spieth J."/>
            <person name="Stage D.E."/>
            <person name="Stark A."/>
            <person name="Stephan W."/>
            <person name="Strausberg R.L."/>
            <person name="Strempel S."/>
            <person name="Sturgill D."/>
            <person name="Sutton G."/>
            <person name="Sutton G.G."/>
            <person name="Tao W."/>
            <person name="Teichmann S."/>
            <person name="Tobari Y.N."/>
            <person name="Tomimura Y."/>
            <person name="Tsolas J.M."/>
            <person name="Valente V.L."/>
            <person name="Venter E."/>
            <person name="Venter J.C."/>
            <person name="Vicario S."/>
            <person name="Vieira F.G."/>
            <person name="Vilella A.J."/>
            <person name="Villasante A."/>
            <person name="Walenz B."/>
            <person name="Wang J."/>
            <person name="Wasserman M."/>
            <person name="Watts T."/>
            <person name="Wilson D."/>
            <person name="Wilson R.K."/>
            <person name="Wing R.A."/>
            <person name="Wolfner M.F."/>
            <person name="Wong A."/>
            <person name="Wong G.K."/>
            <person name="Wu C.I."/>
            <person name="Wu G."/>
            <person name="Yamamoto D."/>
            <person name="Yang H.P."/>
            <person name="Yang S.P."/>
            <person name="Yorke J.A."/>
            <person name="Yoshida K."/>
            <person name="Zdobnov E."/>
            <person name="Zhang P."/>
            <person name="Zhang Y."/>
            <person name="Zimin A.V."/>
            <person name="Baldwin J."/>
            <person name="Abdouelleil A."/>
            <person name="Abdulkadir J."/>
            <person name="Abebe A."/>
            <person name="Abera B."/>
            <person name="Abreu J."/>
            <person name="Acer S.C."/>
            <person name="Aftuck L."/>
            <person name="Alexander A."/>
            <person name="An P."/>
            <person name="Anderson E."/>
            <person name="Anderson S."/>
            <person name="Arachi H."/>
            <person name="Azer M."/>
            <person name="Bachantsang P."/>
            <person name="Barry A."/>
            <person name="Bayul T."/>
            <person name="Berlin A."/>
            <person name="Bessette D."/>
            <person name="Bloom T."/>
            <person name="Blye J."/>
            <person name="Boguslavskiy L."/>
            <person name="Bonnet C."/>
            <person name="Boukhgalter B."/>
            <person name="Bourzgui I."/>
            <person name="Brown A."/>
            <person name="Cahill P."/>
            <person name="Channer S."/>
            <person name="Cheshatsang Y."/>
            <person name="Chuda L."/>
            <person name="Citroen M."/>
            <person name="Collymore A."/>
            <person name="Cooke P."/>
            <person name="Costello M."/>
            <person name="D'Aco K."/>
            <person name="Daza R."/>
            <person name="De Haan G."/>
            <person name="DeGray S."/>
            <person name="DeMaso C."/>
            <person name="Dhargay N."/>
            <person name="Dooley K."/>
            <person name="Dooley E."/>
            <person name="Doricent M."/>
            <person name="Dorje P."/>
            <person name="Dorjee K."/>
            <person name="Dupes A."/>
            <person name="Elong R."/>
            <person name="Falk J."/>
            <person name="Farina A."/>
            <person name="Faro S."/>
            <person name="Ferguson D."/>
            <person name="Fisher S."/>
            <person name="Foley C.D."/>
            <person name="Franke A."/>
            <person name="Friedrich D."/>
            <person name="Gadbois L."/>
            <person name="Gearin G."/>
            <person name="Gearin C.R."/>
            <person name="Giannoukos G."/>
            <person name="Goode T."/>
            <person name="Graham J."/>
            <person name="Grandbois E."/>
            <person name="Grewal S."/>
            <person name="Gyaltsen K."/>
            <person name="Hafez N."/>
            <person name="Hagos B."/>
            <person name="Hall J."/>
            <person name="Henson C."/>
            <person name="Hollinger A."/>
            <person name="Honan T."/>
            <person name="Huard M.D."/>
            <person name="Hughes L."/>
            <person name="Hurhula B."/>
            <person name="Husby M.E."/>
            <person name="Kamat A."/>
            <person name="Kanga B."/>
            <person name="Kashin S."/>
            <person name="Khazanovich D."/>
            <person name="Kisner P."/>
            <person name="Lance K."/>
            <person name="Lara M."/>
            <person name="Lee W."/>
            <person name="Lennon N."/>
            <person name="Letendre F."/>
            <person name="LeVine R."/>
            <person name="Lipovsky A."/>
            <person name="Liu X."/>
            <person name="Liu J."/>
            <person name="Liu S."/>
            <person name="Lokyitsang T."/>
            <person name="Lokyitsang Y."/>
            <person name="Lubonja R."/>
            <person name="Lui A."/>
            <person name="MacDonald P."/>
            <person name="Magnisalis V."/>
            <person name="Maru K."/>
            <person name="Matthews C."/>
            <person name="McCusker W."/>
            <person name="McDonough S."/>
            <person name="Mehta T."/>
            <person name="Meldrim J."/>
            <person name="Meneus L."/>
            <person name="Mihai O."/>
            <person name="Mihalev A."/>
            <person name="Mihova T."/>
            <person name="Mittelman R."/>
            <person name="Mlenga V."/>
            <person name="Montmayeur A."/>
            <person name="Mulrain L."/>
            <person name="Navidi A."/>
            <person name="Naylor J."/>
            <person name="Negash T."/>
            <person name="Nguyen T."/>
            <person name="Nguyen N."/>
            <person name="Nicol R."/>
            <person name="Norbu C."/>
            <person name="Norbu N."/>
            <person name="Novod N."/>
            <person name="O'Neill B."/>
            <person name="Osman S."/>
            <person name="Markiewicz E."/>
            <person name="Oyono O.L."/>
            <person name="Patti C."/>
            <person name="Phunkhang P."/>
            <person name="Pierre F."/>
            <person name="Priest M."/>
            <person name="Raghuraman S."/>
            <person name="Rege F."/>
            <person name="Reyes R."/>
            <person name="Rise C."/>
            <person name="Rogov P."/>
            <person name="Ross K."/>
            <person name="Ryan E."/>
            <person name="Settipalli S."/>
            <person name="Shea T."/>
            <person name="Sherpa N."/>
            <person name="Shi L."/>
            <person name="Shih D."/>
            <person name="Sparrow T."/>
            <person name="Spaulding J."/>
            <person name="Stalker J."/>
            <person name="Stange-Thomann N."/>
            <person name="Stavropoulos S."/>
            <person name="Stone C."/>
            <person name="Strader C."/>
            <person name="Tesfaye S."/>
            <person name="Thomson T."/>
            <person name="Thoulutsang Y."/>
            <person name="Thoulutsang D."/>
            <person name="Topham K."/>
            <person name="Topping I."/>
            <person name="Tsamla T."/>
            <person name="Vassiliev H."/>
            <person name="Vo A."/>
            <person name="Wangchuk T."/>
            <person name="Wangdi T."/>
            <person name="Weiand M."/>
            <person name="Wilkinson J."/>
            <person name="Wilson A."/>
            <person name="Yadav S."/>
            <person name="Young G."/>
            <person name="Yu Q."/>
            <person name="Zembek L."/>
            <person name="Zhong D."/>
            <person name="Zimmer A."/>
            <person name="Zwirko Z."/>
            <person name="Jaffe D.B."/>
            <person name="Alvarez P."/>
            <person name="Brockman W."/>
            <person name="Butler J."/>
            <person name="Chin C."/>
            <person name="Gnerre S."/>
            <person name="Grabherr M."/>
            <person name="Kleber M."/>
            <person name="Mauceli E."/>
            <person name="MacCallum I."/>
        </authorList>
    </citation>
    <scope>NUCLEOTIDE SEQUENCE [LARGE SCALE GENOMIC DNA]</scope>
    <source>
        <strain evidence="10">Tucson 15010-1051.87</strain>
    </source>
</reference>
<dbReference type="InterPro" id="IPR036322">
    <property type="entry name" value="WD40_repeat_dom_sf"/>
</dbReference>
<evidence type="ECO:0000256" key="5">
    <source>
        <dbReference type="ARBA" id="ARBA00023242"/>
    </source>
</evidence>
<dbReference type="PANTHER" id="PTHR14085:SF3">
    <property type="entry name" value="WD REPEAT-CONTAINING PROTEIN 46"/>
    <property type="match status" value="1"/>
</dbReference>
<evidence type="ECO:0000256" key="3">
    <source>
        <dbReference type="ARBA" id="ARBA00022574"/>
    </source>
</evidence>
<feature type="compositionally biased region" description="Basic residues" evidence="7">
    <location>
        <begin position="54"/>
        <end position="64"/>
    </location>
</feature>
<dbReference type="AlphaFoldDB" id="A0A0Q9WJZ7"/>
<evidence type="ECO:0000256" key="2">
    <source>
        <dbReference type="ARBA" id="ARBA00022552"/>
    </source>
</evidence>
<keyword evidence="2" id="KW-0698">rRNA processing</keyword>
<gene>
    <name evidence="9" type="primary">Dvir\GJ18764</name>
    <name evidence="9" type="ORF">Dvir_GJ18764</name>
</gene>
<sequence length="618" mass="69874">MTKTPPKGRKKPTTRYFDAAAVKSEDGEAKPAKLKRKHQQKFTGDFLKMQSHDKNKKLHNKKRPAATEHPKKQKIPQEVLDKYSRGDAVDSRGVKTRHFKEKQQRKEIYLEYATEQAARTELLLQETAGQLEADEEEITASYRQEEIAANVDLQSAAKHFRLKLDFGPYTMRYTKNGRHLLLGGRRGHVAAFDWVTKKLHCEFNVMESVSDVQWLHVPTMYAVAQKEWVYFYDKKGTELHCVKRLSRVNRLDFLPYHFLLAAGNSVGYASWLDVSIGELVGNFNTGLGDIRHMRHNPSNGVLCIGGGKGVVSMWSPKVREPLAKLLCHSTAMTALTVDPKGVHLVTAGLDRMVKVWDLRNLNETPLAIFRLRLPANEVEVSQRGMLALSQGTYLETYTDVLHGGGTANSNKLPYLRQRCDAFVHGMRFCPYEDVLGVSTANGFQSLLVPGSGEPNYDALEDNPYETSKQRREHEVHALLEKIPPELITLDPNEITGVDAPTLQEKVDAKRQLFHLKPPRINMKMRHKMKGRGGSAKAARNKQIVKDCSARSLFRRCARPSRASSPPTSMAMTATMCSRRQVGRPKRQNPYAPSWIALSPSPRKNRSPLIEYLIVVSFI</sequence>
<dbReference type="EMBL" id="CH940651">
    <property type="protein sequence ID" value="KRF82343.1"/>
    <property type="molecule type" value="Genomic_DNA"/>
</dbReference>
<dbReference type="InterPro" id="IPR001680">
    <property type="entry name" value="WD40_rpt"/>
</dbReference>
<dbReference type="GO" id="GO:0032040">
    <property type="term" value="C:small-subunit processome"/>
    <property type="evidence" value="ECO:0007669"/>
    <property type="project" value="TreeGrafter"/>
</dbReference>
<comment type="subcellular location">
    <subcellularLocation>
        <location evidence="1">Nucleus</location>
        <location evidence="1">Nucleolus</location>
    </subcellularLocation>
</comment>
<evidence type="ECO:0000256" key="1">
    <source>
        <dbReference type="ARBA" id="ARBA00004604"/>
    </source>
</evidence>
<dbReference type="FunCoup" id="A0A0Q9WJZ7">
    <property type="interactions" value="2054"/>
</dbReference>
<dbReference type="OrthoDB" id="10251154at2759"/>
<evidence type="ECO:0000256" key="6">
    <source>
        <dbReference type="PROSITE-ProRule" id="PRU00221"/>
    </source>
</evidence>
<protein>
    <submittedName>
        <fullName evidence="9">Uncharacterized protein, isoform C</fullName>
    </submittedName>
</protein>
<dbReference type="InParanoid" id="A0A0Q9WJZ7"/>
<keyword evidence="5" id="KW-0539">Nucleus</keyword>
<evidence type="ECO:0000313" key="10">
    <source>
        <dbReference type="Proteomes" id="UP000008792"/>
    </source>
</evidence>
<organism evidence="9 10">
    <name type="scientific">Drosophila virilis</name>
    <name type="common">Fruit fly</name>
    <dbReference type="NCBI Taxonomy" id="7244"/>
    <lineage>
        <taxon>Eukaryota</taxon>
        <taxon>Metazoa</taxon>
        <taxon>Ecdysozoa</taxon>
        <taxon>Arthropoda</taxon>
        <taxon>Hexapoda</taxon>
        <taxon>Insecta</taxon>
        <taxon>Pterygota</taxon>
        <taxon>Neoptera</taxon>
        <taxon>Endopterygota</taxon>
        <taxon>Diptera</taxon>
        <taxon>Brachycera</taxon>
        <taxon>Muscomorpha</taxon>
        <taxon>Ephydroidea</taxon>
        <taxon>Drosophilidae</taxon>
        <taxon>Drosophila</taxon>
    </lineage>
</organism>
<feature type="region of interest" description="Disordered" evidence="7">
    <location>
        <begin position="22"/>
        <end position="76"/>
    </location>
</feature>
<keyword evidence="4" id="KW-0677">Repeat</keyword>
<evidence type="ECO:0000313" key="9">
    <source>
        <dbReference type="EMBL" id="KRF82343.1"/>
    </source>
</evidence>
<name>A0A0Q9WJZ7_DROVI</name>
<dbReference type="SMART" id="SM00320">
    <property type="entry name" value="WD40"/>
    <property type="match status" value="3"/>
</dbReference>
<dbReference type="PROSITE" id="PS50294">
    <property type="entry name" value="WD_REPEATS_REGION"/>
    <property type="match status" value="1"/>
</dbReference>
<evidence type="ECO:0000256" key="4">
    <source>
        <dbReference type="ARBA" id="ARBA00022737"/>
    </source>
</evidence>
<dbReference type="InterPro" id="IPR012952">
    <property type="entry name" value="BING4_C_dom"/>
</dbReference>
<feature type="repeat" description="WD" evidence="6">
    <location>
        <begin position="325"/>
        <end position="366"/>
    </location>
</feature>
<dbReference type="KEGG" id="dvi:6631890"/>
<dbReference type="PANTHER" id="PTHR14085">
    <property type="entry name" value="WD-REPEAT PROTEIN BING4"/>
    <property type="match status" value="1"/>
</dbReference>
<dbReference type="STRING" id="7244.A0A0Q9WJZ7"/>
<dbReference type="Proteomes" id="UP000008792">
    <property type="component" value="Unassembled WGS sequence"/>
</dbReference>
<dbReference type="SMART" id="SM01033">
    <property type="entry name" value="BING4CT"/>
    <property type="match status" value="1"/>
</dbReference>
<dbReference type="PROSITE" id="PS50082">
    <property type="entry name" value="WD_REPEATS_2"/>
    <property type="match status" value="1"/>
</dbReference>
<dbReference type="FunFam" id="2.130.10.10:FF:000378">
    <property type="entry name" value="U3 small nucleolar RNA-associated protein 7"/>
    <property type="match status" value="1"/>
</dbReference>
<feature type="domain" description="BING4 C-terminal" evidence="8">
    <location>
        <begin position="413"/>
        <end position="491"/>
    </location>
</feature>
<dbReference type="Pfam" id="PF08149">
    <property type="entry name" value="BING4CT"/>
    <property type="match status" value="1"/>
</dbReference>
<dbReference type="SUPFAM" id="SSF50978">
    <property type="entry name" value="WD40 repeat-like"/>
    <property type="match status" value="1"/>
</dbReference>
<dbReference type="InterPro" id="IPR040315">
    <property type="entry name" value="WDR46/Utp7"/>
</dbReference>
<dbReference type="GO" id="GO:0030686">
    <property type="term" value="C:90S preribosome"/>
    <property type="evidence" value="ECO:0007669"/>
    <property type="project" value="TreeGrafter"/>
</dbReference>
<keyword evidence="10" id="KW-1185">Reference proteome</keyword>
<dbReference type="PROSITE" id="PS00678">
    <property type="entry name" value="WD_REPEATS_1"/>
    <property type="match status" value="1"/>
</dbReference>
<proteinExistence type="predicted"/>
<dbReference type="InterPro" id="IPR015943">
    <property type="entry name" value="WD40/YVTN_repeat-like_dom_sf"/>
</dbReference>
<dbReference type="InterPro" id="IPR019775">
    <property type="entry name" value="WD40_repeat_CS"/>
</dbReference>
<keyword evidence="3 6" id="KW-0853">WD repeat</keyword>